<reference evidence="1 2" key="1">
    <citation type="journal article" date="2012" name="BMC Genomics">
        <title>Complete genome sequence of Saccharothrix espanaensis DSM 44229T and comparison to the other completely sequenced Pseudonocardiaceae.</title>
        <authorList>
            <person name="Strobel T."/>
            <person name="Al-Dilaimi A."/>
            <person name="Blom J."/>
            <person name="Gessner A."/>
            <person name="Kalinowski J."/>
            <person name="Luzhetska M."/>
            <person name="Puhler A."/>
            <person name="Szczepanowski R."/>
            <person name="Bechthold A."/>
            <person name="Ruckert C."/>
        </authorList>
    </citation>
    <scope>NUCLEOTIDE SEQUENCE [LARGE SCALE GENOMIC DNA]</scope>
    <source>
        <strain evidence="2">ATCC 51144 / DSM 44229 / JCM 9112 / NBRC 15066 / NRRL 15764</strain>
    </source>
</reference>
<evidence type="ECO:0000313" key="1">
    <source>
        <dbReference type="EMBL" id="CCH30749.1"/>
    </source>
</evidence>
<keyword evidence="2" id="KW-1185">Reference proteome</keyword>
<gene>
    <name evidence="1" type="ordered locus">BN6_34510</name>
</gene>
<dbReference type="AlphaFoldDB" id="K0K1K9"/>
<organism evidence="1 2">
    <name type="scientific">Saccharothrix espanaensis (strain ATCC 51144 / DSM 44229 / JCM 9112 / NBRC 15066 / NRRL 15764)</name>
    <dbReference type="NCBI Taxonomy" id="1179773"/>
    <lineage>
        <taxon>Bacteria</taxon>
        <taxon>Bacillati</taxon>
        <taxon>Actinomycetota</taxon>
        <taxon>Actinomycetes</taxon>
        <taxon>Pseudonocardiales</taxon>
        <taxon>Pseudonocardiaceae</taxon>
        <taxon>Saccharothrix</taxon>
    </lineage>
</organism>
<dbReference type="STRING" id="1179773.BN6_34510"/>
<proteinExistence type="predicted"/>
<sequence>MNQAYRFTVDADGPLGALEPIAYPIDLSDLKGGLVRTEGSLYKLTKAVEGLAQ</sequence>
<evidence type="ECO:0000313" key="2">
    <source>
        <dbReference type="Proteomes" id="UP000006281"/>
    </source>
</evidence>
<dbReference type="KEGG" id="sesp:BN6_34510"/>
<dbReference type="HOGENOM" id="CLU_3065952_0_0_11"/>
<accession>K0K1K9</accession>
<dbReference type="Proteomes" id="UP000006281">
    <property type="component" value="Chromosome"/>
</dbReference>
<name>K0K1K9_SACES</name>
<dbReference type="EMBL" id="HE804045">
    <property type="protein sequence ID" value="CCH30749.1"/>
    <property type="molecule type" value="Genomic_DNA"/>
</dbReference>
<protein>
    <submittedName>
        <fullName evidence="1">Uncharacterized protein</fullName>
    </submittedName>
</protein>